<dbReference type="InterPro" id="IPR029787">
    <property type="entry name" value="Nucleotide_cyclase"/>
</dbReference>
<dbReference type="Gene3D" id="3.20.20.450">
    <property type="entry name" value="EAL domain"/>
    <property type="match status" value="1"/>
</dbReference>
<feature type="transmembrane region" description="Helical" evidence="2">
    <location>
        <begin position="82"/>
        <end position="105"/>
    </location>
</feature>
<dbReference type="InterPro" id="IPR035919">
    <property type="entry name" value="EAL_sf"/>
</dbReference>
<dbReference type="SUPFAM" id="SSF141868">
    <property type="entry name" value="EAL domain-like"/>
    <property type="match status" value="1"/>
</dbReference>
<dbReference type="SMART" id="SM00052">
    <property type="entry name" value="EAL"/>
    <property type="match status" value="1"/>
</dbReference>
<dbReference type="InterPro" id="IPR000160">
    <property type="entry name" value="GGDEF_dom"/>
</dbReference>
<feature type="region of interest" description="Disordered" evidence="1">
    <location>
        <begin position="784"/>
        <end position="803"/>
    </location>
</feature>
<protein>
    <recommendedName>
        <fullName evidence="7">EAL domain-containing protein</fullName>
    </recommendedName>
</protein>
<dbReference type="AlphaFoldDB" id="A0A8J4DRX0"/>
<name>A0A8J4DRX0_9ACTN</name>
<evidence type="ECO:0000313" key="5">
    <source>
        <dbReference type="EMBL" id="GIJ47546.1"/>
    </source>
</evidence>
<dbReference type="Pfam" id="PF00990">
    <property type="entry name" value="GGDEF"/>
    <property type="match status" value="1"/>
</dbReference>
<keyword evidence="6" id="KW-1185">Reference proteome</keyword>
<evidence type="ECO:0000256" key="2">
    <source>
        <dbReference type="SAM" id="Phobius"/>
    </source>
</evidence>
<dbReference type="CDD" id="cd01949">
    <property type="entry name" value="GGDEF"/>
    <property type="match status" value="1"/>
</dbReference>
<dbReference type="InterPro" id="IPR052155">
    <property type="entry name" value="Biofilm_reg_signaling"/>
</dbReference>
<dbReference type="PROSITE" id="PS50883">
    <property type="entry name" value="EAL"/>
    <property type="match status" value="1"/>
</dbReference>
<keyword evidence="2" id="KW-1133">Transmembrane helix</keyword>
<feature type="transmembrane region" description="Helical" evidence="2">
    <location>
        <begin position="146"/>
        <end position="164"/>
    </location>
</feature>
<feature type="transmembrane region" description="Helical" evidence="2">
    <location>
        <begin position="280"/>
        <end position="304"/>
    </location>
</feature>
<dbReference type="PROSITE" id="PS50887">
    <property type="entry name" value="GGDEF"/>
    <property type="match status" value="1"/>
</dbReference>
<feature type="domain" description="EAL" evidence="3">
    <location>
        <begin position="529"/>
        <end position="785"/>
    </location>
</feature>
<accession>A0A8J4DRX0</accession>
<dbReference type="Proteomes" id="UP000619260">
    <property type="component" value="Unassembled WGS sequence"/>
</dbReference>
<dbReference type="CDD" id="cd01948">
    <property type="entry name" value="EAL"/>
    <property type="match status" value="1"/>
</dbReference>
<dbReference type="Gene3D" id="3.30.70.270">
    <property type="match status" value="1"/>
</dbReference>
<feature type="transmembrane region" description="Helical" evidence="2">
    <location>
        <begin position="24"/>
        <end position="44"/>
    </location>
</feature>
<keyword evidence="2" id="KW-0472">Membrane</keyword>
<dbReference type="PANTHER" id="PTHR44757">
    <property type="entry name" value="DIGUANYLATE CYCLASE DGCP"/>
    <property type="match status" value="1"/>
</dbReference>
<dbReference type="EMBL" id="BOPF01000015">
    <property type="protein sequence ID" value="GIJ47546.1"/>
    <property type="molecule type" value="Genomic_DNA"/>
</dbReference>
<dbReference type="InterPro" id="IPR043128">
    <property type="entry name" value="Rev_trsase/Diguanyl_cyclase"/>
</dbReference>
<evidence type="ECO:0000259" key="3">
    <source>
        <dbReference type="PROSITE" id="PS50883"/>
    </source>
</evidence>
<feature type="transmembrane region" description="Helical" evidence="2">
    <location>
        <begin position="213"/>
        <end position="233"/>
    </location>
</feature>
<reference evidence="5" key="1">
    <citation type="submission" date="2021-01" db="EMBL/GenBank/DDBJ databases">
        <title>Whole genome shotgun sequence of Virgisporangium aliadipatigenens NBRC 105644.</title>
        <authorList>
            <person name="Komaki H."/>
            <person name="Tamura T."/>
        </authorList>
    </citation>
    <scope>NUCLEOTIDE SEQUENCE</scope>
    <source>
        <strain evidence="5">NBRC 105644</strain>
    </source>
</reference>
<feature type="transmembrane region" description="Helical" evidence="2">
    <location>
        <begin position="239"/>
        <end position="259"/>
    </location>
</feature>
<dbReference type="InterPro" id="IPR001633">
    <property type="entry name" value="EAL_dom"/>
</dbReference>
<feature type="transmembrane region" description="Helical" evidence="2">
    <location>
        <begin position="310"/>
        <end position="329"/>
    </location>
</feature>
<feature type="transmembrane region" description="Helical" evidence="2">
    <location>
        <begin position="50"/>
        <end position="70"/>
    </location>
</feature>
<feature type="transmembrane region" description="Helical" evidence="2">
    <location>
        <begin position="184"/>
        <end position="201"/>
    </location>
</feature>
<organism evidence="5 6">
    <name type="scientific">Virgisporangium aliadipatigenens</name>
    <dbReference type="NCBI Taxonomy" id="741659"/>
    <lineage>
        <taxon>Bacteria</taxon>
        <taxon>Bacillati</taxon>
        <taxon>Actinomycetota</taxon>
        <taxon>Actinomycetes</taxon>
        <taxon>Micromonosporales</taxon>
        <taxon>Micromonosporaceae</taxon>
        <taxon>Virgisporangium</taxon>
    </lineage>
</organism>
<feature type="transmembrane region" description="Helical" evidence="2">
    <location>
        <begin position="117"/>
        <end position="134"/>
    </location>
</feature>
<sequence>MTRPDPVPDAPVGVAGRVGRIDPVAVGTLLLAALAVLWFAFGPAGTQRAVFLTLAPVFVALVAWSMWLVAADAGQPVPAARYWRMLAGAMVAFGVGMVVDLAMVLDGYEDRDVGETLFYPVGGALAIAALATFPTPRRSGPERLRMGLDVTAVLLGSATFSWYFVFGDRWRPEDAWDQISDGLVLPALTVVAGFAVLRISLAGSRVFRPTTTAMLVVGSVAAAVTTAAAPSAGSVGGRIASISYVGTFVLVVLGVRLQLRWRPDPTRPAGRHLTRRGVRMLFAALPYATVVGTLVLLLLVLGPGLSEREWAVMAGVLALGVVVIARQLAALWENARLISANVRLTGQLRHQAFHDPLTGLANRALFTERVTEALADARRTGATVAVLFIDLDDFKVINDSLGHHVGDAVLTAVADRLRGAVPETGLLGRLGGDEFAVLVIEPDDRMTKPESAARGVAGRIVSALGEPLSTGGVPATVMASVGIALAPRGEPPVADLLRNADVAMYSAKNHAKGGWRVFEATMLDTMLTRHRLQAALNGAMTREEFQVHYQPIVDLVTGAVHGAEALVRWLRPDGTSVAPGDFIPLAEETGLVTEIDRWVLERACHQAALWWQATPDGRPFALHVNLSARYLHRADLVTDVARALRESDLPPDRLTLEITESGLGHDHQAAIERLGELGRLGVHLAIDDFGTGYSSLAFLRRMPVNTLKIDKTFTAELAGRGGPAPLTQAVIALATTLGMDTVAEGIEEPVQAGRLRALGCKYGQGYLYAAPLAPEAMAEFLGRGGHSERQPAGGHSVERQPAG</sequence>
<gene>
    <name evidence="5" type="ORF">Val02_44320</name>
</gene>
<keyword evidence="2" id="KW-0812">Transmembrane</keyword>
<feature type="domain" description="GGDEF" evidence="4">
    <location>
        <begin position="382"/>
        <end position="520"/>
    </location>
</feature>
<comment type="caution">
    <text evidence="5">The sequence shown here is derived from an EMBL/GenBank/DDBJ whole genome shotgun (WGS) entry which is preliminary data.</text>
</comment>
<evidence type="ECO:0000313" key="6">
    <source>
        <dbReference type="Proteomes" id="UP000619260"/>
    </source>
</evidence>
<evidence type="ECO:0008006" key="7">
    <source>
        <dbReference type="Google" id="ProtNLM"/>
    </source>
</evidence>
<proteinExistence type="predicted"/>
<evidence type="ECO:0000259" key="4">
    <source>
        <dbReference type="PROSITE" id="PS50887"/>
    </source>
</evidence>
<dbReference type="Pfam" id="PF00563">
    <property type="entry name" value="EAL"/>
    <property type="match status" value="1"/>
</dbReference>
<dbReference type="PANTHER" id="PTHR44757:SF2">
    <property type="entry name" value="BIOFILM ARCHITECTURE MAINTENANCE PROTEIN MBAA"/>
    <property type="match status" value="1"/>
</dbReference>
<dbReference type="SUPFAM" id="SSF55073">
    <property type="entry name" value="Nucleotide cyclase"/>
    <property type="match status" value="1"/>
</dbReference>
<dbReference type="NCBIfam" id="TIGR00254">
    <property type="entry name" value="GGDEF"/>
    <property type="match status" value="1"/>
</dbReference>
<evidence type="ECO:0000256" key="1">
    <source>
        <dbReference type="SAM" id="MobiDB-lite"/>
    </source>
</evidence>
<dbReference type="SMART" id="SM00267">
    <property type="entry name" value="GGDEF"/>
    <property type="match status" value="1"/>
</dbReference>